<keyword evidence="3 5" id="KW-1133">Transmembrane helix</keyword>
<dbReference type="GO" id="GO:0009977">
    <property type="term" value="F:proton motive force dependent protein transmembrane transporter activity"/>
    <property type="evidence" value="ECO:0007669"/>
    <property type="project" value="TreeGrafter"/>
</dbReference>
<dbReference type="PRINTS" id="PR01840">
    <property type="entry name" value="TATCFAMILY"/>
</dbReference>
<evidence type="ECO:0000313" key="7">
    <source>
        <dbReference type="Proteomes" id="UP000484164"/>
    </source>
</evidence>
<comment type="similarity">
    <text evidence="5">Belongs to the TatC family.</text>
</comment>
<dbReference type="AlphaFoldDB" id="A0A6L3ZHY2"/>
<name>A0A6L3ZHY2_9FLAO</name>
<keyword evidence="7" id="KW-1185">Reference proteome</keyword>
<comment type="function">
    <text evidence="5">Part of the twin-arginine translocation (Tat) system that transports large folded proteins containing a characteristic twin-arginine motif in their signal peptide across membranes.</text>
</comment>
<comment type="subcellular location">
    <subcellularLocation>
        <location evidence="5">Cell membrane</location>
        <topology evidence="5">Multi-pass membrane protein</topology>
    </subcellularLocation>
    <subcellularLocation>
        <location evidence="1">Membrane</location>
        <topology evidence="1">Multi-pass membrane protein</topology>
    </subcellularLocation>
</comment>
<dbReference type="HAMAP" id="MF_00902">
    <property type="entry name" value="TatC"/>
    <property type="match status" value="1"/>
</dbReference>
<feature type="transmembrane region" description="Helical" evidence="5">
    <location>
        <begin position="98"/>
        <end position="116"/>
    </location>
</feature>
<evidence type="ECO:0000256" key="1">
    <source>
        <dbReference type="ARBA" id="ARBA00004141"/>
    </source>
</evidence>
<gene>
    <name evidence="5 6" type="primary">tatC</name>
    <name evidence="6" type="ORF">F8C82_02245</name>
</gene>
<feature type="transmembrane region" description="Helical" evidence="5">
    <location>
        <begin position="224"/>
        <end position="254"/>
    </location>
</feature>
<dbReference type="EMBL" id="WBVQ01000001">
    <property type="protein sequence ID" value="KAB2817233.1"/>
    <property type="molecule type" value="Genomic_DNA"/>
</dbReference>
<evidence type="ECO:0000256" key="2">
    <source>
        <dbReference type="ARBA" id="ARBA00022692"/>
    </source>
</evidence>
<keyword evidence="4 5" id="KW-0472">Membrane</keyword>
<organism evidence="6 7">
    <name type="scientific">Phaeocystidibacter marisrubri</name>
    <dbReference type="NCBI Taxonomy" id="1577780"/>
    <lineage>
        <taxon>Bacteria</taxon>
        <taxon>Pseudomonadati</taxon>
        <taxon>Bacteroidota</taxon>
        <taxon>Flavobacteriia</taxon>
        <taxon>Flavobacteriales</taxon>
        <taxon>Phaeocystidibacteraceae</taxon>
        <taxon>Phaeocystidibacter</taxon>
    </lineage>
</organism>
<evidence type="ECO:0000256" key="3">
    <source>
        <dbReference type="ARBA" id="ARBA00022989"/>
    </source>
</evidence>
<dbReference type="PANTHER" id="PTHR30371:SF0">
    <property type="entry name" value="SEC-INDEPENDENT PROTEIN TRANSLOCASE PROTEIN TATC, CHLOROPLASTIC-RELATED"/>
    <property type="match status" value="1"/>
</dbReference>
<dbReference type="RefSeq" id="WP_151691804.1">
    <property type="nucleotide sequence ID" value="NZ_BMGX01000002.1"/>
</dbReference>
<comment type="caution">
    <text evidence="5">Lacks conserved residue(s) required for the propagation of feature annotation.</text>
</comment>
<dbReference type="OrthoDB" id="9777044at2"/>
<evidence type="ECO:0000256" key="5">
    <source>
        <dbReference type="HAMAP-Rule" id="MF_00902"/>
    </source>
</evidence>
<dbReference type="GO" id="GO:0043953">
    <property type="term" value="P:protein transport by the Tat complex"/>
    <property type="evidence" value="ECO:0007669"/>
    <property type="project" value="UniProtKB-UniRule"/>
</dbReference>
<evidence type="ECO:0000313" key="6">
    <source>
        <dbReference type="EMBL" id="KAB2817233.1"/>
    </source>
</evidence>
<feature type="transmembrane region" description="Helical" evidence="5">
    <location>
        <begin position="21"/>
        <end position="42"/>
    </location>
</feature>
<dbReference type="GO" id="GO:0033281">
    <property type="term" value="C:TAT protein transport complex"/>
    <property type="evidence" value="ECO:0007669"/>
    <property type="project" value="UniProtKB-UniRule"/>
</dbReference>
<keyword evidence="5" id="KW-1003">Cell membrane</keyword>
<keyword evidence="5" id="KW-0811">Translocation</keyword>
<keyword evidence="2 5" id="KW-0812">Transmembrane</keyword>
<dbReference type="Proteomes" id="UP000484164">
    <property type="component" value="Unassembled WGS sequence"/>
</dbReference>
<dbReference type="NCBIfam" id="TIGR00945">
    <property type="entry name" value="tatC"/>
    <property type="match status" value="1"/>
</dbReference>
<dbReference type="PANTHER" id="PTHR30371">
    <property type="entry name" value="SEC-INDEPENDENT PROTEIN TRANSLOCASE PROTEIN TATC"/>
    <property type="match status" value="1"/>
</dbReference>
<dbReference type="Pfam" id="PF00902">
    <property type="entry name" value="TatC"/>
    <property type="match status" value="1"/>
</dbReference>
<keyword evidence="5" id="KW-0813">Transport</keyword>
<protein>
    <recommendedName>
        <fullName evidence="5">Sec-independent protein translocase protein TatC</fullName>
    </recommendedName>
</protein>
<keyword evidence="5" id="KW-0653">Protein transport</keyword>
<comment type="subunit">
    <text evidence="5">Forms a complex with TatA.</text>
</comment>
<comment type="caution">
    <text evidence="6">The sequence shown here is derived from an EMBL/GenBank/DDBJ whole genome shotgun (WGS) entry which is preliminary data.</text>
</comment>
<reference evidence="6 7" key="1">
    <citation type="submission" date="2019-10" db="EMBL/GenBank/DDBJ databases">
        <title>Genome sequence of Phaeocystidibacter marisrubri JCM30614 (type strain).</title>
        <authorList>
            <person name="Bowman J.P."/>
        </authorList>
    </citation>
    <scope>NUCLEOTIDE SEQUENCE [LARGE SCALE GENOMIC DNA]</scope>
    <source>
        <strain evidence="6 7">JCM 30614</strain>
    </source>
</reference>
<sequence>MASTSNQDKNEMSFLDHLEELRWHLVRAAIAILVFAIAAFAFKSFIFNEVIFGPKTPGFWTYEQICNLSSMMGGDTFCFDEMPFILINTEMSGQFSTHMWVSIVAGIIVAFPYVVFEMWRFVKPGLHENERKNGSKVIFFTALLFIMGVLFGYYLIAPLSVQFFGTYTVDPSVANQIRLSSYISMVTSTTLASGLLFELPVLAYFFSVIGLLTPEWMRKYRRHAVIVVLVLSAIITPPDILSQILVTVPIMILYEVSISLSSRVNKRKKASA</sequence>
<feature type="transmembrane region" description="Helical" evidence="5">
    <location>
        <begin position="137"/>
        <end position="156"/>
    </location>
</feature>
<evidence type="ECO:0000256" key="4">
    <source>
        <dbReference type="ARBA" id="ARBA00023136"/>
    </source>
</evidence>
<dbReference type="GO" id="GO:0065002">
    <property type="term" value="P:intracellular protein transmembrane transport"/>
    <property type="evidence" value="ECO:0007669"/>
    <property type="project" value="TreeGrafter"/>
</dbReference>
<feature type="transmembrane region" description="Helical" evidence="5">
    <location>
        <begin position="191"/>
        <end position="212"/>
    </location>
</feature>
<accession>A0A6L3ZHY2</accession>
<dbReference type="InterPro" id="IPR002033">
    <property type="entry name" value="TatC"/>
</dbReference>
<proteinExistence type="inferred from homology"/>